<gene>
    <name evidence="1" type="ORF">SDC9_185315</name>
</gene>
<proteinExistence type="predicted"/>
<comment type="caution">
    <text evidence="1">The sequence shown here is derived from an EMBL/GenBank/DDBJ whole genome shotgun (WGS) entry which is preliminary data.</text>
</comment>
<organism evidence="1">
    <name type="scientific">bioreactor metagenome</name>
    <dbReference type="NCBI Taxonomy" id="1076179"/>
    <lineage>
        <taxon>unclassified sequences</taxon>
        <taxon>metagenomes</taxon>
        <taxon>ecological metagenomes</taxon>
    </lineage>
</organism>
<evidence type="ECO:0000313" key="1">
    <source>
        <dbReference type="EMBL" id="MPN37794.1"/>
    </source>
</evidence>
<dbReference type="AlphaFoldDB" id="A0A645HNV6"/>
<sequence length="58" mass="6850">MIYLIYFQTSKNEMAIVVPVNYLKYMVFTDRIIAAAPIQNWRQICVMVILTRIPIIET</sequence>
<reference evidence="1" key="1">
    <citation type="submission" date="2019-08" db="EMBL/GenBank/DDBJ databases">
        <authorList>
            <person name="Kucharzyk K."/>
            <person name="Murdoch R.W."/>
            <person name="Higgins S."/>
            <person name="Loffler F."/>
        </authorList>
    </citation>
    <scope>NUCLEOTIDE SEQUENCE</scope>
</reference>
<accession>A0A645HNV6</accession>
<name>A0A645HNV6_9ZZZZ</name>
<protein>
    <submittedName>
        <fullName evidence="1">Uncharacterized protein</fullName>
    </submittedName>
</protein>
<dbReference type="EMBL" id="VSSQ01092657">
    <property type="protein sequence ID" value="MPN37794.1"/>
    <property type="molecule type" value="Genomic_DNA"/>
</dbReference>